<proteinExistence type="inferred from homology"/>
<dbReference type="RefSeq" id="WP_203673296.1">
    <property type="nucleotide sequence ID" value="NZ_BONP01000008.1"/>
</dbReference>
<gene>
    <name evidence="8" type="ORF">Cph01nite_17330</name>
</gene>
<dbReference type="Gene3D" id="3.90.180.10">
    <property type="entry name" value="Medium-chain alcohol dehydrogenases, catalytic domain"/>
    <property type="match status" value="1"/>
</dbReference>
<sequence length="349" mass="36162">MRATLIHGPGDVRVEQVPDPVLHRPTDAVVRVVATCVCGSDLWGYRGVRPPREPQRIGHEFVGVVEEVGADVQRVRVGDFVVAPFSISDGTCAHCRNGVHTSCAQGAWWGSPDHEGIASDAAQGEYVRVPLADGTLVVTPEHPDAALLPHVLTLTDVLGTGHHAALSAGVHAGSSVAVVGDGAVGLCGIIAARRLGAERIVAMSRNPTRQALARRFGATDVVAERGDEGAAAVVDLLGGVGPDGVLECVGTRESMAQALATVRPGGRVGFVGVPAGGPELPVQTMFSTNKGVVGGVAPVRGYIEGLLPDVWAGAIEPGLVFDRTFALDDIADAYRAMDERTCTKALVLP</sequence>
<feature type="domain" description="Alcohol dehydrogenase-like C-terminal" evidence="6">
    <location>
        <begin position="183"/>
        <end position="294"/>
    </location>
</feature>
<evidence type="ECO:0000256" key="5">
    <source>
        <dbReference type="RuleBase" id="RU361277"/>
    </source>
</evidence>
<keyword evidence="9" id="KW-1185">Reference proteome</keyword>
<dbReference type="InterPro" id="IPR036291">
    <property type="entry name" value="NAD(P)-bd_dom_sf"/>
</dbReference>
<dbReference type="EMBL" id="BONP01000008">
    <property type="protein sequence ID" value="GIG39971.1"/>
    <property type="molecule type" value="Genomic_DNA"/>
</dbReference>
<dbReference type="SUPFAM" id="SSF50129">
    <property type="entry name" value="GroES-like"/>
    <property type="match status" value="1"/>
</dbReference>
<evidence type="ECO:0000259" key="7">
    <source>
        <dbReference type="Pfam" id="PF08240"/>
    </source>
</evidence>
<evidence type="ECO:0000256" key="3">
    <source>
        <dbReference type="ARBA" id="ARBA00022833"/>
    </source>
</evidence>
<dbReference type="InterPro" id="IPR002328">
    <property type="entry name" value="ADH_Zn_CS"/>
</dbReference>
<comment type="caution">
    <text evidence="8">The sequence shown here is derived from an EMBL/GenBank/DDBJ whole genome shotgun (WGS) entry which is preliminary data.</text>
</comment>
<dbReference type="CDD" id="cd08287">
    <property type="entry name" value="FDH_like_ADH3"/>
    <property type="match status" value="1"/>
</dbReference>
<dbReference type="InterPro" id="IPR013154">
    <property type="entry name" value="ADH-like_N"/>
</dbReference>
<keyword evidence="3 5" id="KW-0862">Zinc</keyword>
<dbReference type="InterPro" id="IPR013149">
    <property type="entry name" value="ADH-like_C"/>
</dbReference>
<dbReference type="PROSITE" id="PS00059">
    <property type="entry name" value="ADH_ZINC"/>
    <property type="match status" value="1"/>
</dbReference>
<dbReference type="InterPro" id="IPR011032">
    <property type="entry name" value="GroES-like_sf"/>
</dbReference>
<evidence type="ECO:0000256" key="2">
    <source>
        <dbReference type="ARBA" id="ARBA00022723"/>
    </source>
</evidence>
<evidence type="ECO:0000313" key="9">
    <source>
        <dbReference type="Proteomes" id="UP000614741"/>
    </source>
</evidence>
<dbReference type="Pfam" id="PF00107">
    <property type="entry name" value="ADH_zinc_N"/>
    <property type="match status" value="1"/>
</dbReference>
<evidence type="ECO:0000313" key="8">
    <source>
        <dbReference type="EMBL" id="GIG39971.1"/>
    </source>
</evidence>
<feature type="domain" description="Alcohol dehydrogenase-like N-terminal" evidence="7">
    <location>
        <begin position="25"/>
        <end position="131"/>
    </location>
</feature>
<evidence type="ECO:0000259" key="6">
    <source>
        <dbReference type="Pfam" id="PF00107"/>
    </source>
</evidence>
<dbReference type="PANTHER" id="PTHR42813">
    <property type="entry name" value="ZINC-TYPE ALCOHOL DEHYDROGENASE-LIKE"/>
    <property type="match status" value="1"/>
</dbReference>
<keyword evidence="4" id="KW-0560">Oxidoreductase</keyword>
<comment type="cofactor">
    <cofactor evidence="1 5">
        <name>Zn(2+)</name>
        <dbReference type="ChEBI" id="CHEBI:29105"/>
    </cofactor>
</comment>
<evidence type="ECO:0000256" key="4">
    <source>
        <dbReference type="ARBA" id="ARBA00023002"/>
    </source>
</evidence>
<dbReference type="PANTHER" id="PTHR42813:SF2">
    <property type="entry name" value="DEHYDROGENASE, ZINC-CONTAINING, PUTATIVE (AFU_ORTHOLOGUE AFUA_2G02810)-RELATED"/>
    <property type="match status" value="1"/>
</dbReference>
<reference evidence="8 9" key="1">
    <citation type="submission" date="2021-01" db="EMBL/GenBank/DDBJ databases">
        <title>Whole genome shotgun sequence of Cellulomonas phragmiteti NBRC 110785.</title>
        <authorList>
            <person name="Komaki H."/>
            <person name="Tamura T."/>
        </authorList>
    </citation>
    <scope>NUCLEOTIDE SEQUENCE [LARGE SCALE GENOMIC DNA]</scope>
    <source>
        <strain evidence="8 9">NBRC 110785</strain>
    </source>
</reference>
<dbReference type="Proteomes" id="UP000614741">
    <property type="component" value="Unassembled WGS sequence"/>
</dbReference>
<protein>
    <submittedName>
        <fullName evidence="8">IMP dehydrogenase</fullName>
    </submittedName>
</protein>
<dbReference type="Gene3D" id="3.40.50.720">
    <property type="entry name" value="NAD(P)-binding Rossmann-like Domain"/>
    <property type="match status" value="1"/>
</dbReference>
<comment type="similarity">
    <text evidence="5">Belongs to the zinc-containing alcohol dehydrogenase family.</text>
</comment>
<dbReference type="SUPFAM" id="SSF51735">
    <property type="entry name" value="NAD(P)-binding Rossmann-fold domains"/>
    <property type="match status" value="1"/>
</dbReference>
<evidence type="ECO:0000256" key="1">
    <source>
        <dbReference type="ARBA" id="ARBA00001947"/>
    </source>
</evidence>
<name>A0ABQ4DKW5_9CELL</name>
<dbReference type="Pfam" id="PF08240">
    <property type="entry name" value="ADH_N"/>
    <property type="match status" value="1"/>
</dbReference>
<organism evidence="8 9">
    <name type="scientific">Cellulomonas phragmiteti</name>
    <dbReference type="NCBI Taxonomy" id="478780"/>
    <lineage>
        <taxon>Bacteria</taxon>
        <taxon>Bacillati</taxon>
        <taxon>Actinomycetota</taxon>
        <taxon>Actinomycetes</taxon>
        <taxon>Micrococcales</taxon>
        <taxon>Cellulomonadaceae</taxon>
        <taxon>Cellulomonas</taxon>
    </lineage>
</organism>
<accession>A0ABQ4DKW5</accession>
<keyword evidence="2 5" id="KW-0479">Metal-binding</keyword>